<dbReference type="SUPFAM" id="SSF53335">
    <property type="entry name" value="S-adenosyl-L-methionine-dependent methyltransferases"/>
    <property type="match status" value="1"/>
</dbReference>
<evidence type="ECO:0000313" key="3">
    <source>
        <dbReference type="Proteomes" id="UP000640509"/>
    </source>
</evidence>
<accession>A0ABQ1VHL8</accession>
<proteinExistence type="predicted"/>
<protein>
    <submittedName>
        <fullName evidence="2">Methyltransferase</fullName>
    </submittedName>
</protein>
<dbReference type="GO" id="GO:0032259">
    <property type="term" value="P:methylation"/>
    <property type="evidence" value="ECO:0007669"/>
    <property type="project" value="UniProtKB-KW"/>
</dbReference>
<feature type="domain" description="Methyltransferase" evidence="1">
    <location>
        <begin position="51"/>
        <end position="146"/>
    </location>
</feature>
<dbReference type="RefSeq" id="WP_188715097.1">
    <property type="nucleotide sequence ID" value="NZ_BMIV01000006.1"/>
</dbReference>
<dbReference type="InterPro" id="IPR029063">
    <property type="entry name" value="SAM-dependent_MTases_sf"/>
</dbReference>
<gene>
    <name evidence="2" type="ORF">GCM10011402_20390</name>
</gene>
<dbReference type="EMBL" id="BMIV01000006">
    <property type="protein sequence ID" value="GGF67906.1"/>
    <property type="molecule type" value="Genomic_DNA"/>
</dbReference>
<dbReference type="CDD" id="cd02440">
    <property type="entry name" value="AdoMet_MTases"/>
    <property type="match status" value="1"/>
</dbReference>
<organism evidence="2 3">
    <name type="scientific">Paracoccus acridae</name>
    <dbReference type="NCBI Taxonomy" id="1795310"/>
    <lineage>
        <taxon>Bacteria</taxon>
        <taxon>Pseudomonadati</taxon>
        <taxon>Pseudomonadota</taxon>
        <taxon>Alphaproteobacteria</taxon>
        <taxon>Rhodobacterales</taxon>
        <taxon>Paracoccaceae</taxon>
        <taxon>Paracoccus</taxon>
    </lineage>
</organism>
<keyword evidence="2" id="KW-0808">Transferase</keyword>
<sequence>MGQIANQPQADFWTSPAGRAWVDHEQALDVTMEGLLRPLMDAADLNGSEDILDVGCGTGASTLAAARRVPRGTVLGLDIAAPMLDRARQRAQAAGVANVAFHLCDAQVQRLASDSRDVMISRFGMSFFDDSVAAFRNLSQALRDGGRMVFLSWARLADNPWFTIPEKAARDWLNAPPEPPTNGPGPLAFADADHVLDLMARAGLVEGRAETLQIDLTPPGGSSGAARLATHVGPAARLLRICNAPPQDREQIAARIEGEFSAFIQGADVRIPSAVHLFSCRARRQE</sequence>
<keyword evidence="3" id="KW-1185">Reference proteome</keyword>
<evidence type="ECO:0000313" key="2">
    <source>
        <dbReference type="EMBL" id="GGF67906.1"/>
    </source>
</evidence>
<dbReference type="PANTHER" id="PTHR43591">
    <property type="entry name" value="METHYLTRANSFERASE"/>
    <property type="match status" value="1"/>
</dbReference>
<dbReference type="Proteomes" id="UP000640509">
    <property type="component" value="Unassembled WGS sequence"/>
</dbReference>
<evidence type="ECO:0000259" key="1">
    <source>
        <dbReference type="Pfam" id="PF13649"/>
    </source>
</evidence>
<dbReference type="PANTHER" id="PTHR43591:SF24">
    <property type="entry name" value="2-METHOXY-6-POLYPRENYL-1,4-BENZOQUINOL METHYLASE, MITOCHONDRIAL"/>
    <property type="match status" value="1"/>
</dbReference>
<keyword evidence="2" id="KW-0489">Methyltransferase</keyword>
<name>A0ABQ1VHL8_9RHOB</name>
<dbReference type="Gene3D" id="3.40.50.150">
    <property type="entry name" value="Vaccinia Virus protein VP39"/>
    <property type="match status" value="1"/>
</dbReference>
<comment type="caution">
    <text evidence="2">The sequence shown here is derived from an EMBL/GenBank/DDBJ whole genome shotgun (WGS) entry which is preliminary data.</text>
</comment>
<dbReference type="GO" id="GO:0008168">
    <property type="term" value="F:methyltransferase activity"/>
    <property type="evidence" value="ECO:0007669"/>
    <property type="project" value="UniProtKB-KW"/>
</dbReference>
<dbReference type="InterPro" id="IPR041698">
    <property type="entry name" value="Methyltransf_25"/>
</dbReference>
<reference evidence="3" key="1">
    <citation type="journal article" date="2019" name="Int. J. Syst. Evol. Microbiol.">
        <title>The Global Catalogue of Microorganisms (GCM) 10K type strain sequencing project: providing services to taxonomists for standard genome sequencing and annotation.</title>
        <authorList>
            <consortium name="The Broad Institute Genomics Platform"/>
            <consortium name="The Broad Institute Genome Sequencing Center for Infectious Disease"/>
            <person name="Wu L."/>
            <person name="Ma J."/>
        </authorList>
    </citation>
    <scope>NUCLEOTIDE SEQUENCE [LARGE SCALE GENOMIC DNA]</scope>
    <source>
        <strain evidence="3">CGMCC 1.15419</strain>
    </source>
</reference>
<dbReference type="Pfam" id="PF13649">
    <property type="entry name" value="Methyltransf_25"/>
    <property type="match status" value="1"/>
</dbReference>